<evidence type="ECO:0000313" key="8">
    <source>
        <dbReference type="Proteomes" id="UP000317839"/>
    </source>
</evidence>
<comment type="caution">
    <text evidence="7">The sequence shown here is derived from an EMBL/GenBank/DDBJ whole genome shotgun (WGS) entry which is preliminary data.</text>
</comment>
<keyword evidence="5" id="KW-0472">Membrane</keyword>
<dbReference type="SUPFAM" id="SSF52833">
    <property type="entry name" value="Thioredoxin-like"/>
    <property type="match status" value="1"/>
</dbReference>
<dbReference type="PANTHER" id="PTHR12151">
    <property type="entry name" value="ELECTRON TRANSPORT PROTIN SCO1/SENC FAMILY MEMBER"/>
    <property type="match status" value="1"/>
</dbReference>
<protein>
    <submittedName>
        <fullName evidence="7">SCO family protein</fullName>
    </submittedName>
</protein>
<evidence type="ECO:0000256" key="1">
    <source>
        <dbReference type="ARBA" id="ARBA00010996"/>
    </source>
</evidence>
<keyword evidence="5" id="KW-0812">Transmembrane</keyword>
<sequence>METTHNYSKRITYAAMVIGAAIVVILSYVLLTSDDLPSRNVGGEDGVLGGEFTLNSLHGDVSLSDYRGKLVIVYFGFIQCSQVCPVSMRTIQRTLESMEPQEVDNIQVILVSVDADDTYEALDAYAKKYHPNVVGVTGTLDQIRDVIDEYGSYYAPNDLEEFDKGRAFRHSSRYYLVNQKGELVDAMRHSSTPNEIRARLRELIKEGESL</sequence>
<keyword evidence="8" id="KW-1185">Reference proteome</keyword>
<evidence type="ECO:0000313" key="7">
    <source>
        <dbReference type="EMBL" id="TQV72126.1"/>
    </source>
</evidence>
<gene>
    <name evidence="7" type="ORF">FLL45_18065</name>
</gene>
<evidence type="ECO:0000256" key="2">
    <source>
        <dbReference type="ARBA" id="ARBA00023008"/>
    </source>
</evidence>
<reference evidence="7 8" key="1">
    <citation type="submission" date="2019-06" db="EMBL/GenBank/DDBJ databases">
        <title>Draft genome of Aliikangiella marina GYP-15.</title>
        <authorList>
            <person name="Wang G."/>
        </authorList>
    </citation>
    <scope>NUCLEOTIDE SEQUENCE [LARGE SCALE GENOMIC DNA]</scope>
    <source>
        <strain evidence="7 8">GYP-15</strain>
    </source>
</reference>
<proteinExistence type="inferred from homology"/>
<keyword evidence="5" id="KW-1133">Transmembrane helix</keyword>
<dbReference type="Pfam" id="PF02630">
    <property type="entry name" value="SCO1-SenC"/>
    <property type="match status" value="1"/>
</dbReference>
<evidence type="ECO:0000256" key="5">
    <source>
        <dbReference type="SAM" id="Phobius"/>
    </source>
</evidence>
<comment type="similarity">
    <text evidence="1">Belongs to the SCO1/2 family.</text>
</comment>
<dbReference type="GO" id="GO:0046872">
    <property type="term" value="F:metal ion binding"/>
    <property type="evidence" value="ECO:0007669"/>
    <property type="project" value="UniProtKB-KW"/>
</dbReference>
<feature type="domain" description="Thioredoxin" evidence="6">
    <location>
        <begin position="30"/>
        <end position="205"/>
    </location>
</feature>
<feature type="binding site" evidence="3">
    <location>
        <position position="170"/>
    </location>
    <ligand>
        <name>Cu cation</name>
        <dbReference type="ChEBI" id="CHEBI:23378"/>
    </ligand>
</feature>
<accession>A0A545T4H3</accession>
<keyword evidence="3" id="KW-0479">Metal-binding</keyword>
<dbReference type="InterPro" id="IPR003782">
    <property type="entry name" value="SCO1/SenC"/>
</dbReference>
<dbReference type="InterPro" id="IPR036249">
    <property type="entry name" value="Thioredoxin-like_sf"/>
</dbReference>
<feature type="binding site" evidence="3">
    <location>
        <position position="80"/>
    </location>
    <ligand>
        <name>Cu cation</name>
        <dbReference type="ChEBI" id="CHEBI:23378"/>
    </ligand>
</feature>
<feature type="transmembrane region" description="Helical" evidence="5">
    <location>
        <begin position="12"/>
        <end position="31"/>
    </location>
</feature>
<dbReference type="RefSeq" id="WP_142943454.1">
    <property type="nucleotide sequence ID" value="NZ_VIKR01000005.1"/>
</dbReference>
<dbReference type="EMBL" id="VIKR01000005">
    <property type="protein sequence ID" value="TQV72126.1"/>
    <property type="molecule type" value="Genomic_DNA"/>
</dbReference>
<name>A0A545T4H3_9GAMM</name>
<evidence type="ECO:0000256" key="3">
    <source>
        <dbReference type="PIRSR" id="PIRSR603782-1"/>
    </source>
</evidence>
<feature type="binding site" evidence="3">
    <location>
        <position position="84"/>
    </location>
    <ligand>
        <name>Cu cation</name>
        <dbReference type="ChEBI" id="CHEBI:23378"/>
    </ligand>
</feature>
<dbReference type="PANTHER" id="PTHR12151:SF25">
    <property type="entry name" value="LINALOOL DEHYDRATASE_ISOMERASE DOMAIN-CONTAINING PROTEIN"/>
    <property type="match status" value="1"/>
</dbReference>
<evidence type="ECO:0000259" key="6">
    <source>
        <dbReference type="PROSITE" id="PS51352"/>
    </source>
</evidence>
<feature type="disulfide bond" description="Redox-active" evidence="4">
    <location>
        <begin position="80"/>
        <end position="84"/>
    </location>
</feature>
<dbReference type="AlphaFoldDB" id="A0A545T4H3"/>
<dbReference type="CDD" id="cd02968">
    <property type="entry name" value="SCO"/>
    <property type="match status" value="1"/>
</dbReference>
<keyword evidence="4" id="KW-1015">Disulfide bond</keyword>
<dbReference type="PROSITE" id="PS51352">
    <property type="entry name" value="THIOREDOXIN_2"/>
    <property type="match status" value="1"/>
</dbReference>
<dbReference type="Gene3D" id="3.40.30.10">
    <property type="entry name" value="Glutaredoxin"/>
    <property type="match status" value="1"/>
</dbReference>
<keyword evidence="2 3" id="KW-0186">Copper</keyword>
<dbReference type="InterPro" id="IPR013766">
    <property type="entry name" value="Thioredoxin_domain"/>
</dbReference>
<dbReference type="OrthoDB" id="9790194at2"/>
<evidence type="ECO:0000256" key="4">
    <source>
        <dbReference type="PIRSR" id="PIRSR603782-2"/>
    </source>
</evidence>
<organism evidence="7 8">
    <name type="scientific">Aliikangiella marina</name>
    <dbReference type="NCBI Taxonomy" id="1712262"/>
    <lineage>
        <taxon>Bacteria</taxon>
        <taxon>Pseudomonadati</taxon>
        <taxon>Pseudomonadota</taxon>
        <taxon>Gammaproteobacteria</taxon>
        <taxon>Oceanospirillales</taxon>
        <taxon>Pleioneaceae</taxon>
        <taxon>Aliikangiella</taxon>
    </lineage>
</organism>
<dbReference type="Proteomes" id="UP000317839">
    <property type="component" value="Unassembled WGS sequence"/>
</dbReference>